<dbReference type="InterPro" id="IPR000182">
    <property type="entry name" value="GNAT_dom"/>
</dbReference>
<accession>A0ABR8UXG4</accession>
<evidence type="ECO:0000256" key="1">
    <source>
        <dbReference type="SAM" id="MobiDB-lite"/>
    </source>
</evidence>
<dbReference type="RefSeq" id="WP_191788966.1">
    <property type="nucleotide sequence ID" value="NZ_JACSQE010000001.1"/>
</dbReference>
<dbReference type="InterPro" id="IPR016181">
    <property type="entry name" value="Acyl_CoA_acyltransferase"/>
</dbReference>
<organism evidence="3 4">
    <name type="scientific">Oerskovia gallyi</name>
    <dbReference type="NCBI Taxonomy" id="2762226"/>
    <lineage>
        <taxon>Bacteria</taxon>
        <taxon>Bacillati</taxon>
        <taxon>Actinomycetota</taxon>
        <taxon>Actinomycetes</taxon>
        <taxon>Micrococcales</taxon>
        <taxon>Cellulomonadaceae</taxon>
        <taxon>Oerskovia</taxon>
    </lineage>
</organism>
<evidence type="ECO:0000313" key="4">
    <source>
        <dbReference type="Proteomes" id="UP000633601"/>
    </source>
</evidence>
<evidence type="ECO:0000259" key="2">
    <source>
        <dbReference type="PROSITE" id="PS51186"/>
    </source>
</evidence>
<feature type="region of interest" description="Disordered" evidence="1">
    <location>
        <begin position="1"/>
        <end position="21"/>
    </location>
</feature>
<dbReference type="Pfam" id="PF00583">
    <property type="entry name" value="Acetyltransf_1"/>
    <property type="match status" value="1"/>
</dbReference>
<dbReference type="Gene3D" id="3.40.630.30">
    <property type="match status" value="1"/>
</dbReference>
<name>A0ABR8UXG4_9CELL</name>
<dbReference type="Proteomes" id="UP000633601">
    <property type="component" value="Unassembled WGS sequence"/>
</dbReference>
<dbReference type="PANTHER" id="PTHR43072">
    <property type="entry name" value="N-ACETYLTRANSFERASE"/>
    <property type="match status" value="1"/>
</dbReference>
<dbReference type="EMBL" id="JACSQE010000001">
    <property type="protein sequence ID" value="MBD7997238.1"/>
    <property type="molecule type" value="Genomic_DNA"/>
</dbReference>
<dbReference type="CDD" id="cd04301">
    <property type="entry name" value="NAT_SF"/>
    <property type="match status" value="1"/>
</dbReference>
<gene>
    <name evidence="3" type="ORF">H9640_01540</name>
</gene>
<comment type="caution">
    <text evidence="3">The sequence shown here is derived from an EMBL/GenBank/DDBJ whole genome shotgun (WGS) entry which is preliminary data.</text>
</comment>
<dbReference type="SUPFAM" id="SSF55729">
    <property type="entry name" value="Acyl-CoA N-acyltransferases (Nat)"/>
    <property type="match status" value="1"/>
</dbReference>
<dbReference type="PROSITE" id="PS51186">
    <property type="entry name" value="GNAT"/>
    <property type="match status" value="1"/>
</dbReference>
<protein>
    <submittedName>
        <fullName evidence="3">GNAT family N-acetyltransferase</fullName>
    </submittedName>
</protein>
<sequence length="172" mass="18310">MSPQGRAVPGQDTGPGVHVRPATQDDLDAVAGIERRARRGTDREQLVLALADRERVVVVATMGEEVVGWAKTHWWSYADGPAPVGHYLGGVTVDPASRRRGVGSALTRARTDWVAERAGFVCCVVNATNVASLALHEDLGFREVARAASFHTIRFTGGSGVLLRAELGTGRA</sequence>
<feature type="domain" description="N-acetyltransferase" evidence="2">
    <location>
        <begin position="17"/>
        <end position="168"/>
    </location>
</feature>
<proteinExistence type="predicted"/>
<reference evidence="3 4" key="1">
    <citation type="submission" date="2020-08" db="EMBL/GenBank/DDBJ databases">
        <title>A Genomic Blueprint of the Chicken Gut Microbiome.</title>
        <authorList>
            <person name="Gilroy R."/>
            <person name="Ravi A."/>
            <person name="Getino M."/>
            <person name="Pursley I."/>
            <person name="Horton D.L."/>
            <person name="Alikhan N.-F."/>
            <person name="Baker D."/>
            <person name="Gharbi K."/>
            <person name="Hall N."/>
            <person name="Watson M."/>
            <person name="Adriaenssens E.M."/>
            <person name="Foster-Nyarko E."/>
            <person name="Jarju S."/>
            <person name="Secka A."/>
            <person name="Antonio M."/>
            <person name="Oren A."/>
            <person name="Chaudhuri R."/>
            <person name="La Ragione R.M."/>
            <person name="Hildebrand F."/>
            <person name="Pallen M.J."/>
        </authorList>
    </citation>
    <scope>NUCLEOTIDE SEQUENCE [LARGE SCALE GENOMIC DNA]</scope>
    <source>
        <strain evidence="3 4">Sa2CUA8</strain>
    </source>
</reference>
<dbReference type="PANTHER" id="PTHR43072:SF60">
    <property type="entry name" value="L-2,4-DIAMINOBUTYRIC ACID ACETYLTRANSFERASE"/>
    <property type="match status" value="1"/>
</dbReference>
<evidence type="ECO:0000313" key="3">
    <source>
        <dbReference type="EMBL" id="MBD7997238.1"/>
    </source>
</evidence>
<keyword evidence="4" id="KW-1185">Reference proteome</keyword>